<keyword evidence="3" id="KW-1185">Reference proteome</keyword>
<keyword evidence="1" id="KW-1133">Transmembrane helix</keyword>
<comment type="caution">
    <text evidence="2">The sequence shown here is derived from an EMBL/GenBank/DDBJ whole genome shotgun (WGS) entry which is preliminary data.</text>
</comment>
<organism evidence="2 3">
    <name type="scientific">Trinickia dinghuensis</name>
    <dbReference type="NCBI Taxonomy" id="2291023"/>
    <lineage>
        <taxon>Bacteria</taxon>
        <taxon>Pseudomonadati</taxon>
        <taxon>Pseudomonadota</taxon>
        <taxon>Betaproteobacteria</taxon>
        <taxon>Burkholderiales</taxon>
        <taxon>Burkholderiaceae</taxon>
        <taxon>Trinickia</taxon>
    </lineage>
</organism>
<feature type="transmembrane region" description="Helical" evidence="1">
    <location>
        <begin position="20"/>
        <end position="50"/>
    </location>
</feature>
<protein>
    <submittedName>
        <fullName evidence="2">Flp family type IVb pilin</fullName>
    </submittedName>
</protein>
<gene>
    <name evidence="2" type="ORF">DWV00_19295</name>
</gene>
<dbReference type="EMBL" id="QRGA01000010">
    <property type="protein sequence ID" value="RDU97481.1"/>
    <property type="molecule type" value="Genomic_DNA"/>
</dbReference>
<keyword evidence="1" id="KW-0812">Transmembrane</keyword>
<accession>A0A3D8JYN3</accession>
<evidence type="ECO:0000313" key="3">
    <source>
        <dbReference type="Proteomes" id="UP000256838"/>
    </source>
</evidence>
<reference evidence="2 3" key="1">
    <citation type="submission" date="2018-08" db="EMBL/GenBank/DDBJ databases">
        <title>Paraburkholderia sp. DHOM06 isolated from forest soil.</title>
        <authorList>
            <person name="Gao Z.-H."/>
            <person name="Qiu L.-H."/>
        </authorList>
    </citation>
    <scope>NUCLEOTIDE SEQUENCE [LARGE SCALE GENOMIC DNA]</scope>
    <source>
        <strain evidence="2 3">DHOM06</strain>
    </source>
</reference>
<dbReference type="InterPro" id="IPR007047">
    <property type="entry name" value="Flp_Fap"/>
</dbReference>
<dbReference type="Pfam" id="PF04964">
    <property type="entry name" value="Flp_Fap"/>
    <property type="match status" value="1"/>
</dbReference>
<proteinExistence type="predicted"/>
<dbReference type="AlphaFoldDB" id="A0A3D8JYN3"/>
<evidence type="ECO:0000313" key="2">
    <source>
        <dbReference type="EMBL" id="RDU97481.1"/>
    </source>
</evidence>
<name>A0A3D8JYN3_9BURK</name>
<sequence length="53" mass="5570">MNKLIKRFLREDRGVTAIEYALIAGLMAAAVATAITGVTGKITAVFTAVVNSM</sequence>
<keyword evidence="1" id="KW-0472">Membrane</keyword>
<evidence type="ECO:0000256" key="1">
    <source>
        <dbReference type="SAM" id="Phobius"/>
    </source>
</evidence>
<dbReference type="RefSeq" id="WP_115535293.1">
    <property type="nucleotide sequence ID" value="NZ_QRGA01000010.1"/>
</dbReference>
<dbReference type="Proteomes" id="UP000256838">
    <property type="component" value="Unassembled WGS sequence"/>
</dbReference>